<evidence type="ECO:0000313" key="1">
    <source>
        <dbReference type="EMBL" id="GMN59987.1"/>
    </source>
</evidence>
<comment type="caution">
    <text evidence="1">The sequence shown here is derived from an EMBL/GenBank/DDBJ whole genome shotgun (WGS) entry which is preliminary data.</text>
</comment>
<gene>
    <name evidence="1" type="ORF">TIFTF001_029079</name>
</gene>
<name>A0AA88DQX1_FICCA</name>
<evidence type="ECO:0000313" key="2">
    <source>
        <dbReference type="Proteomes" id="UP001187192"/>
    </source>
</evidence>
<accession>A0AA88DQX1</accession>
<reference evidence="1" key="1">
    <citation type="submission" date="2023-07" db="EMBL/GenBank/DDBJ databases">
        <title>draft genome sequence of fig (Ficus carica).</title>
        <authorList>
            <person name="Takahashi T."/>
            <person name="Nishimura K."/>
        </authorList>
    </citation>
    <scope>NUCLEOTIDE SEQUENCE</scope>
</reference>
<keyword evidence="2" id="KW-1185">Reference proteome</keyword>
<protein>
    <submittedName>
        <fullName evidence="1">Uncharacterized protein</fullName>
    </submittedName>
</protein>
<organism evidence="1 2">
    <name type="scientific">Ficus carica</name>
    <name type="common">Common fig</name>
    <dbReference type="NCBI Taxonomy" id="3494"/>
    <lineage>
        <taxon>Eukaryota</taxon>
        <taxon>Viridiplantae</taxon>
        <taxon>Streptophyta</taxon>
        <taxon>Embryophyta</taxon>
        <taxon>Tracheophyta</taxon>
        <taxon>Spermatophyta</taxon>
        <taxon>Magnoliopsida</taxon>
        <taxon>eudicotyledons</taxon>
        <taxon>Gunneridae</taxon>
        <taxon>Pentapetalae</taxon>
        <taxon>rosids</taxon>
        <taxon>fabids</taxon>
        <taxon>Rosales</taxon>
        <taxon>Moraceae</taxon>
        <taxon>Ficeae</taxon>
        <taxon>Ficus</taxon>
    </lineage>
</organism>
<dbReference type="AlphaFoldDB" id="A0AA88DQX1"/>
<sequence>MTGRMGVTGRGLVGRAGDVLTGTGQAQGARVLGGGSLVARVLGGAGPAGAGRALVTWSGPASKKCSLDFWTDLTETGQAGPEILVRTSEQFCSLFFWTGLTGPSVWPVQKSSKDLCSLVQIGFSGPA</sequence>
<proteinExistence type="predicted"/>
<dbReference type="EMBL" id="BTGU01000094">
    <property type="protein sequence ID" value="GMN59987.1"/>
    <property type="molecule type" value="Genomic_DNA"/>
</dbReference>
<dbReference type="Proteomes" id="UP001187192">
    <property type="component" value="Unassembled WGS sequence"/>
</dbReference>